<dbReference type="GO" id="GO:0002758">
    <property type="term" value="P:innate immune response-activating signaling pathway"/>
    <property type="evidence" value="ECO:0007669"/>
    <property type="project" value="UniProtKB-ARBA"/>
</dbReference>
<evidence type="ECO:0000259" key="6">
    <source>
        <dbReference type="Pfam" id="PF00931"/>
    </source>
</evidence>
<dbReference type="SUPFAM" id="SSF52058">
    <property type="entry name" value="L domain-like"/>
    <property type="match status" value="1"/>
</dbReference>
<sequence length="893" mass="102492">MAEAIVNHALGKLADIVGKEISFLQGYHRQLDSMQHELRWIRAFLKDAELKRNSDERAKNWVNEVHDVAYRIEDVIDTVVAEVNNFNQPQMISVLNRVLMNPKKLPIVHKISEEINKIEKRIDEISQCVEKYGIRELGDGSIGGVKKPVMETVLPDTDETDVVGLQSDKENIIKLLLDPSTTRRCVVSIVGLGGLGKTTLARKAYNSYEVKKGFDFRVWVSISQNFKLIDLLVAIIKKIRPLKKDEKDLIKDLRKKQDAIPQRKGVEYFTNGLNMALRDKKYLIIMDDIWTEDLWIQVKGALPDFNNGSRVLITTRFSNIAMEADPTYNPYELPLLSDQESQELLLKKAFPNQNPENYLKDLADLLKQFTVKCGNLPLALVILGCLLSRKPPTYSSWNKVFQTLNWHVDGKKCMEVLATSYEDLPAVLKPCFMYLASFPEDYQIHAKSLIRMWVAEGFIREERNKTLEETAEGYLEELLQRSMIQVSKRYYNGSIKYCCIHDLLRDLAIEKAKEYGFLAIISNEAGNSMHATVRRAAQHCVCREIMDYTSPNLRSLLCFGDLPNFSRFKLLNIFSEMGKNKDVRIDNFKELTQLKYLVLCSYIYNDSKGSLWKNVSRMRNLQTLDLSNYSKPSPDCLWDIKTLRHVILPKTHGRGPPPTADLKNLQTLKTVCFRTLWQTKGLPNLPAIRVLRITEGINHGFICWETLATFLSRLHHLVSLQIKCSRNSYEMLDMSSFQGMQSLHVEGSWSLKKAFDVNLFPVHLLKLTLTNSYLIQDPIPILEKLESLKVLKLMQYSYNGKKINCSEKGFTSLENFELHGLPNLEEWKMEGGGMALVKKIEITGCENLQTIPELQHTTNLKELRLNGTSQDLLGKLRGKEQYKIKHVPSIHMI</sequence>
<dbReference type="SUPFAM" id="SSF52540">
    <property type="entry name" value="P-loop containing nucleoside triphosphate hydrolases"/>
    <property type="match status" value="1"/>
</dbReference>
<reference evidence="9 10" key="1">
    <citation type="journal article" date="2022" name="Cell">
        <title>Repeat-based holocentromeres influence genome architecture and karyotype evolution.</title>
        <authorList>
            <person name="Hofstatter P.G."/>
            <person name="Thangavel G."/>
            <person name="Lux T."/>
            <person name="Neumann P."/>
            <person name="Vondrak T."/>
            <person name="Novak P."/>
            <person name="Zhang M."/>
            <person name="Costa L."/>
            <person name="Castellani M."/>
            <person name="Scott A."/>
            <person name="Toegelov H."/>
            <person name="Fuchs J."/>
            <person name="Mata-Sucre Y."/>
            <person name="Dias Y."/>
            <person name="Vanzela A.L.L."/>
            <person name="Huettel B."/>
            <person name="Almeida C.C.S."/>
            <person name="Simkova H."/>
            <person name="Souza G."/>
            <person name="Pedrosa-Harand A."/>
            <person name="Macas J."/>
            <person name="Mayer K.F.X."/>
            <person name="Houben A."/>
            <person name="Marques A."/>
        </authorList>
    </citation>
    <scope>NUCLEOTIDE SEQUENCE [LARGE SCALE GENOMIC DNA]</scope>
    <source>
        <strain evidence="9">RhyTen1mFocal</strain>
    </source>
</reference>
<dbReference type="InterPro" id="IPR036388">
    <property type="entry name" value="WH-like_DNA-bd_sf"/>
</dbReference>
<dbReference type="InterPro" id="IPR041118">
    <property type="entry name" value="Rx_N"/>
</dbReference>
<dbReference type="Pfam" id="PF18052">
    <property type="entry name" value="Rx_N"/>
    <property type="match status" value="1"/>
</dbReference>
<dbReference type="FunFam" id="3.40.50.300:FF:001091">
    <property type="entry name" value="Probable disease resistance protein At1g61300"/>
    <property type="match status" value="1"/>
</dbReference>
<evidence type="ECO:0000256" key="1">
    <source>
        <dbReference type="ARBA" id="ARBA00008894"/>
    </source>
</evidence>
<dbReference type="InterPro" id="IPR042197">
    <property type="entry name" value="Apaf_helical"/>
</dbReference>
<dbReference type="PANTHER" id="PTHR23155">
    <property type="entry name" value="DISEASE RESISTANCE PROTEIN RP"/>
    <property type="match status" value="1"/>
</dbReference>
<keyword evidence="5" id="KW-0611">Plant defense</keyword>
<evidence type="ECO:0000256" key="4">
    <source>
        <dbReference type="ARBA" id="ARBA00022741"/>
    </source>
</evidence>
<dbReference type="Gene3D" id="3.40.50.300">
    <property type="entry name" value="P-loop containing nucleotide triphosphate hydrolases"/>
    <property type="match status" value="1"/>
</dbReference>
<keyword evidence="3" id="KW-0677">Repeat</keyword>
<keyword evidence="2" id="KW-0433">Leucine-rich repeat</keyword>
<dbReference type="Gene3D" id="1.20.5.4130">
    <property type="match status" value="1"/>
</dbReference>
<dbReference type="Gene3D" id="3.80.10.10">
    <property type="entry name" value="Ribonuclease Inhibitor"/>
    <property type="match status" value="1"/>
</dbReference>
<dbReference type="InterPro" id="IPR058922">
    <property type="entry name" value="WHD_DRP"/>
</dbReference>
<keyword evidence="4" id="KW-0547">Nucleotide-binding</keyword>
<dbReference type="Proteomes" id="UP001210211">
    <property type="component" value="Unassembled WGS sequence"/>
</dbReference>
<dbReference type="PRINTS" id="PR00364">
    <property type="entry name" value="DISEASERSIST"/>
</dbReference>
<dbReference type="GO" id="GO:0042742">
    <property type="term" value="P:defense response to bacterium"/>
    <property type="evidence" value="ECO:0007669"/>
    <property type="project" value="UniProtKB-ARBA"/>
</dbReference>
<dbReference type="InterPro" id="IPR038005">
    <property type="entry name" value="RX-like_CC"/>
</dbReference>
<evidence type="ECO:0000313" key="9">
    <source>
        <dbReference type="EMBL" id="KAJ3699899.1"/>
    </source>
</evidence>
<dbReference type="Pfam" id="PF00931">
    <property type="entry name" value="NB-ARC"/>
    <property type="match status" value="1"/>
</dbReference>
<comment type="caution">
    <text evidence="9">The sequence shown here is derived from an EMBL/GenBank/DDBJ whole genome shotgun (WGS) entry which is preliminary data.</text>
</comment>
<dbReference type="FunFam" id="1.10.10.10:FF:000322">
    <property type="entry name" value="Probable disease resistance protein At1g63360"/>
    <property type="match status" value="1"/>
</dbReference>
<dbReference type="Gene3D" id="1.10.8.430">
    <property type="entry name" value="Helical domain of apoptotic protease-activating factors"/>
    <property type="match status" value="1"/>
</dbReference>
<evidence type="ECO:0000256" key="3">
    <source>
        <dbReference type="ARBA" id="ARBA00022737"/>
    </source>
</evidence>
<dbReference type="InterPro" id="IPR027417">
    <property type="entry name" value="P-loop_NTPase"/>
</dbReference>
<protein>
    <submittedName>
        <fullName evidence="9">Uncharacterized protein</fullName>
    </submittedName>
</protein>
<dbReference type="InterPro" id="IPR002182">
    <property type="entry name" value="NB-ARC"/>
</dbReference>
<dbReference type="PANTHER" id="PTHR23155:SF1185">
    <property type="entry name" value="DISEASE RESISTANCE RPP8-LIKE PROTEIN 3-RELATED"/>
    <property type="match status" value="1"/>
</dbReference>
<dbReference type="EMBL" id="JAMRDG010000001">
    <property type="protein sequence ID" value="KAJ3699899.1"/>
    <property type="molecule type" value="Genomic_DNA"/>
</dbReference>
<dbReference type="InterPro" id="IPR044974">
    <property type="entry name" value="Disease_R_plants"/>
</dbReference>
<evidence type="ECO:0000259" key="8">
    <source>
        <dbReference type="Pfam" id="PF23559"/>
    </source>
</evidence>
<organism evidence="9 10">
    <name type="scientific">Rhynchospora tenuis</name>
    <dbReference type="NCBI Taxonomy" id="198213"/>
    <lineage>
        <taxon>Eukaryota</taxon>
        <taxon>Viridiplantae</taxon>
        <taxon>Streptophyta</taxon>
        <taxon>Embryophyta</taxon>
        <taxon>Tracheophyta</taxon>
        <taxon>Spermatophyta</taxon>
        <taxon>Magnoliopsida</taxon>
        <taxon>Liliopsida</taxon>
        <taxon>Poales</taxon>
        <taxon>Cyperaceae</taxon>
        <taxon>Cyperoideae</taxon>
        <taxon>Rhynchosporeae</taxon>
        <taxon>Rhynchospora</taxon>
    </lineage>
</organism>
<dbReference type="AlphaFoldDB" id="A0AAD5ZLK2"/>
<comment type="similarity">
    <text evidence="1">Belongs to the disease resistance NB-LRR family.</text>
</comment>
<dbReference type="Gene3D" id="1.10.10.10">
    <property type="entry name" value="Winged helix-like DNA-binding domain superfamily/Winged helix DNA-binding domain"/>
    <property type="match status" value="1"/>
</dbReference>
<dbReference type="InterPro" id="IPR032675">
    <property type="entry name" value="LRR_dom_sf"/>
</dbReference>
<dbReference type="GO" id="GO:0009626">
    <property type="term" value="P:plant-type hypersensitive response"/>
    <property type="evidence" value="ECO:0007669"/>
    <property type="project" value="UniProtKB-ARBA"/>
</dbReference>
<evidence type="ECO:0000256" key="2">
    <source>
        <dbReference type="ARBA" id="ARBA00022614"/>
    </source>
</evidence>
<dbReference type="CDD" id="cd14798">
    <property type="entry name" value="RX-CC_like"/>
    <property type="match status" value="1"/>
</dbReference>
<dbReference type="GO" id="GO:0043531">
    <property type="term" value="F:ADP binding"/>
    <property type="evidence" value="ECO:0007669"/>
    <property type="project" value="InterPro"/>
</dbReference>
<keyword evidence="10" id="KW-1185">Reference proteome</keyword>
<accession>A0AAD5ZLK2</accession>
<evidence type="ECO:0000259" key="7">
    <source>
        <dbReference type="Pfam" id="PF18052"/>
    </source>
</evidence>
<evidence type="ECO:0000313" key="10">
    <source>
        <dbReference type="Proteomes" id="UP001210211"/>
    </source>
</evidence>
<name>A0AAD5ZLK2_9POAL</name>
<gene>
    <name evidence="9" type="ORF">LUZ61_003604</name>
</gene>
<evidence type="ECO:0000256" key="5">
    <source>
        <dbReference type="ARBA" id="ARBA00022821"/>
    </source>
</evidence>
<proteinExistence type="inferred from homology"/>
<dbReference type="Pfam" id="PF23559">
    <property type="entry name" value="WHD_DRP"/>
    <property type="match status" value="1"/>
</dbReference>
<feature type="domain" description="Disease resistance protein winged helix" evidence="8">
    <location>
        <begin position="438"/>
        <end position="508"/>
    </location>
</feature>
<feature type="domain" description="NB-ARC" evidence="6">
    <location>
        <begin position="167"/>
        <end position="353"/>
    </location>
</feature>
<feature type="domain" description="Disease resistance N-terminal" evidence="7">
    <location>
        <begin position="5"/>
        <end position="85"/>
    </location>
</feature>